<dbReference type="GO" id="GO:0016740">
    <property type="term" value="F:transferase activity"/>
    <property type="evidence" value="ECO:0007669"/>
    <property type="project" value="UniProtKB-KW"/>
</dbReference>
<dbReference type="EMBL" id="FPKU01000001">
    <property type="protein sequence ID" value="SFZ81764.1"/>
    <property type="molecule type" value="Genomic_DNA"/>
</dbReference>
<dbReference type="RefSeq" id="WP_072339006.1">
    <property type="nucleotide sequence ID" value="NZ_FPKU01000001.1"/>
</dbReference>
<organism evidence="1 2">
    <name type="scientific">Devosia enhydra</name>
    <dbReference type="NCBI Taxonomy" id="665118"/>
    <lineage>
        <taxon>Bacteria</taxon>
        <taxon>Pseudomonadati</taxon>
        <taxon>Pseudomonadota</taxon>
        <taxon>Alphaproteobacteria</taxon>
        <taxon>Hyphomicrobiales</taxon>
        <taxon>Devosiaceae</taxon>
        <taxon>Devosia</taxon>
    </lineage>
</organism>
<dbReference type="OrthoDB" id="9808443at2"/>
<dbReference type="Proteomes" id="UP000183447">
    <property type="component" value="Unassembled WGS sequence"/>
</dbReference>
<keyword evidence="2" id="KW-1185">Reference proteome</keyword>
<dbReference type="Pfam" id="PF08843">
    <property type="entry name" value="AbiEii"/>
    <property type="match status" value="1"/>
</dbReference>
<accession>A0A1K2HTV6</accession>
<gene>
    <name evidence="1" type="ORF">SAMN02983003_0677</name>
</gene>
<dbReference type="InterPro" id="IPR014942">
    <property type="entry name" value="AbiEii"/>
</dbReference>
<reference evidence="1 2" key="1">
    <citation type="submission" date="2016-11" db="EMBL/GenBank/DDBJ databases">
        <authorList>
            <person name="Jaros S."/>
            <person name="Januszkiewicz K."/>
            <person name="Wedrychowicz H."/>
        </authorList>
    </citation>
    <scope>NUCLEOTIDE SEQUENCE [LARGE SCALE GENOMIC DNA]</scope>
    <source>
        <strain evidence="1 2">ATCC 23634</strain>
    </source>
</reference>
<sequence length="294" mass="32653">MAKELKNIGASVRARLLQVAKASGQSFDLVLTRFALERLLFRLSQSPHADRFVLKGAMLMMSWFEDPHRGTRDLDLLGFGDPEPEAMLGTFRDILALNDDDGVEFDVDALRVDRIREELEYGGLRLRTTASISGARINLTIDIGFGDAVEPGAEMLDYPTMLAFAAPRLRAYARETVIAEKFQAMVALGRANSRMKDFYDIWILSKSFDFAGDRLARAIAATFARRETAVPVDLPDALTSAFANDEQKQRQWNAFVRDVSANPGSLEDVVTSLAEFLMPRAIQARASNNNGSKL</sequence>
<protein>
    <submittedName>
        <fullName evidence="1">Predicted nucleotidyltransferase component of viral defense system</fullName>
    </submittedName>
</protein>
<dbReference type="AlphaFoldDB" id="A0A1K2HTV6"/>
<dbReference type="STRING" id="665118.SAMN02983003_0677"/>
<evidence type="ECO:0000313" key="1">
    <source>
        <dbReference type="EMBL" id="SFZ81764.1"/>
    </source>
</evidence>
<name>A0A1K2HTV6_9HYPH</name>
<evidence type="ECO:0000313" key="2">
    <source>
        <dbReference type="Proteomes" id="UP000183447"/>
    </source>
</evidence>
<keyword evidence="1" id="KW-0808">Transferase</keyword>
<proteinExistence type="predicted"/>